<dbReference type="InParanoid" id="A0A059CRD3"/>
<proteinExistence type="predicted"/>
<evidence type="ECO:0000313" key="1">
    <source>
        <dbReference type="EMBL" id="KCW80485.1"/>
    </source>
</evidence>
<gene>
    <name evidence="1" type="ORF">EUGRSUZ_C01827</name>
</gene>
<accession>A0A059CRD3</accession>
<reference evidence="1" key="1">
    <citation type="submission" date="2013-07" db="EMBL/GenBank/DDBJ databases">
        <title>The genome of Eucalyptus grandis.</title>
        <authorList>
            <person name="Schmutz J."/>
            <person name="Hayes R."/>
            <person name="Myburg A."/>
            <person name="Tuskan G."/>
            <person name="Grattapaglia D."/>
            <person name="Rokhsar D.S."/>
        </authorList>
    </citation>
    <scope>NUCLEOTIDE SEQUENCE</scope>
    <source>
        <tissue evidence="1">Leaf extractions</tissue>
    </source>
</reference>
<dbReference type="Gramene" id="KCW80485">
    <property type="protein sequence ID" value="KCW80485"/>
    <property type="gene ID" value="EUGRSUZ_C01827"/>
</dbReference>
<dbReference type="AlphaFoldDB" id="A0A059CRD3"/>
<sequence>MGNLTSRSELTFLILHQILEYLSLCLVSNKVLCITYSMFITRTITLVSVPHRQLHIEIPLLPQNLNLTHILVHYFANSLVSNGQTALNFSILLFLTCIFIKPLSKHSN</sequence>
<dbReference type="EMBL" id="KK198755">
    <property type="protein sequence ID" value="KCW80485.1"/>
    <property type="molecule type" value="Genomic_DNA"/>
</dbReference>
<protein>
    <submittedName>
        <fullName evidence="1">Uncharacterized protein</fullName>
    </submittedName>
</protein>
<organism evidence="1">
    <name type="scientific">Eucalyptus grandis</name>
    <name type="common">Flooded gum</name>
    <dbReference type="NCBI Taxonomy" id="71139"/>
    <lineage>
        <taxon>Eukaryota</taxon>
        <taxon>Viridiplantae</taxon>
        <taxon>Streptophyta</taxon>
        <taxon>Embryophyta</taxon>
        <taxon>Tracheophyta</taxon>
        <taxon>Spermatophyta</taxon>
        <taxon>Magnoliopsida</taxon>
        <taxon>eudicotyledons</taxon>
        <taxon>Gunneridae</taxon>
        <taxon>Pentapetalae</taxon>
        <taxon>rosids</taxon>
        <taxon>malvids</taxon>
        <taxon>Myrtales</taxon>
        <taxon>Myrtaceae</taxon>
        <taxon>Myrtoideae</taxon>
        <taxon>Eucalypteae</taxon>
        <taxon>Eucalyptus</taxon>
    </lineage>
</organism>
<name>A0A059CRD3_EUCGR</name>